<accession>A0ABS6EGD1</accession>
<proteinExistence type="predicted"/>
<reference evidence="1 2" key="1">
    <citation type="submission" date="2021-06" db="EMBL/GenBank/DDBJ databases">
        <authorList>
            <person name="Sun Q."/>
            <person name="Li D."/>
        </authorList>
    </citation>
    <scope>NUCLEOTIDE SEQUENCE [LARGE SCALE GENOMIC DNA]</scope>
    <source>
        <strain evidence="1 2">MSJ-11</strain>
    </source>
</reference>
<dbReference type="Proteomes" id="UP000726170">
    <property type="component" value="Unassembled WGS sequence"/>
</dbReference>
<protein>
    <submittedName>
        <fullName evidence="1">Uncharacterized protein</fullName>
    </submittedName>
</protein>
<keyword evidence="2" id="KW-1185">Reference proteome</keyword>
<sequence length="207" mass="22428">MATALKPLVTWWEDYIDASDGQVKQRPVPNNLWDLGIVDADNNPELTTHAFYVWNNKRPSGSAPNYTNVPDMVNCRITTKDGAFGKYIPGEMKSPLVMEQWVRVANLLSSTPGETPTYTPIGSEMKNGVLTQKDMQITAMGSPSGGGVSTGVISGAMNDGKFETDSSKNCYSKIKAQIKVPPSADAEENKFIVRVYYNVQTGGAGAV</sequence>
<gene>
    <name evidence="1" type="ORF">KQI86_03900</name>
</gene>
<dbReference type="EMBL" id="JAHLQF010000001">
    <property type="protein sequence ID" value="MBU5483459.1"/>
    <property type="molecule type" value="Genomic_DNA"/>
</dbReference>
<evidence type="ECO:0000313" key="1">
    <source>
        <dbReference type="EMBL" id="MBU5483459.1"/>
    </source>
</evidence>
<evidence type="ECO:0000313" key="2">
    <source>
        <dbReference type="Proteomes" id="UP000726170"/>
    </source>
</evidence>
<organism evidence="1 2">
    <name type="scientific">Clostridium mobile</name>
    <dbReference type="NCBI Taxonomy" id="2841512"/>
    <lineage>
        <taxon>Bacteria</taxon>
        <taxon>Bacillati</taxon>
        <taxon>Bacillota</taxon>
        <taxon>Clostridia</taxon>
        <taxon>Eubacteriales</taxon>
        <taxon>Clostridiaceae</taxon>
        <taxon>Clostridium</taxon>
    </lineage>
</organism>
<name>A0ABS6EGD1_9CLOT</name>
<dbReference type="RefSeq" id="WP_216437837.1">
    <property type="nucleotide sequence ID" value="NZ_JAHLQF010000001.1"/>
</dbReference>
<comment type="caution">
    <text evidence="1">The sequence shown here is derived from an EMBL/GenBank/DDBJ whole genome shotgun (WGS) entry which is preliminary data.</text>
</comment>